<dbReference type="GO" id="GO:0005681">
    <property type="term" value="C:spliceosomal complex"/>
    <property type="evidence" value="ECO:0007669"/>
    <property type="project" value="UniProtKB-KW"/>
</dbReference>
<keyword evidence="6" id="KW-0747">Spliceosome</keyword>
<evidence type="ECO:0000313" key="10">
    <source>
        <dbReference type="EMBL" id="TNN68394.1"/>
    </source>
</evidence>
<dbReference type="GO" id="GO:0030165">
    <property type="term" value="F:PDZ domain binding"/>
    <property type="evidence" value="ECO:0007669"/>
    <property type="project" value="TreeGrafter"/>
</dbReference>
<name>A0A4Z2HTS7_9TELE</name>
<feature type="compositionally biased region" description="Polar residues" evidence="9">
    <location>
        <begin position="54"/>
        <end position="63"/>
    </location>
</feature>
<feature type="compositionally biased region" description="Basic and acidic residues" evidence="9">
    <location>
        <begin position="40"/>
        <end position="50"/>
    </location>
</feature>
<accession>A0A4Z2HTS7</accession>
<evidence type="ECO:0000256" key="8">
    <source>
        <dbReference type="ARBA" id="ARBA00032518"/>
    </source>
</evidence>
<dbReference type="Pfam" id="PF10235">
    <property type="entry name" value="Cript"/>
    <property type="match status" value="1"/>
</dbReference>
<dbReference type="GO" id="GO:0030425">
    <property type="term" value="C:dendrite"/>
    <property type="evidence" value="ECO:0007669"/>
    <property type="project" value="TreeGrafter"/>
</dbReference>
<evidence type="ECO:0000256" key="6">
    <source>
        <dbReference type="ARBA" id="ARBA00022728"/>
    </source>
</evidence>
<evidence type="ECO:0000256" key="2">
    <source>
        <dbReference type="ARBA" id="ARBA00009021"/>
    </source>
</evidence>
<evidence type="ECO:0000256" key="3">
    <source>
        <dbReference type="ARBA" id="ARBA00018615"/>
    </source>
</evidence>
<dbReference type="GO" id="GO:0006397">
    <property type="term" value="P:mRNA processing"/>
    <property type="evidence" value="ECO:0007669"/>
    <property type="project" value="UniProtKB-KW"/>
</dbReference>
<comment type="similarity">
    <text evidence="2">Belongs to the CRIPT family.</text>
</comment>
<evidence type="ECO:0000256" key="4">
    <source>
        <dbReference type="ARBA" id="ARBA00022490"/>
    </source>
</evidence>
<dbReference type="EMBL" id="SRLO01000190">
    <property type="protein sequence ID" value="TNN68394.1"/>
    <property type="molecule type" value="Genomic_DNA"/>
</dbReference>
<keyword evidence="11" id="KW-1185">Reference proteome</keyword>
<reference evidence="10 11" key="1">
    <citation type="submission" date="2019-03" db="EMBL/GenBank/DDBJ databases">
        <title>First draft genome of Liparis tanakae, snailfish: a comprehensive survey of snailfish specific genes.</title>
        <authorList>
            <person name="Kim W."/>
            <person name="Song I."/>
            <person name="Jeong J.-H."/>
            <person name="Kim D."/>
            <person name="Kim S."/>
            <person name="Ryu S."/>
            <person name="Song J.Y."/>
            <person name="Lee S.K."/>
        </authorList>
    </citation>
    <scope>NUCLEOTIDE SEQUENCE [LARGE SCALE GENOMIC DNA]</scope>
    <source>
        <tissue evidence="10">Muscle</tissue>
    </source>
</reference>
<evidence type="ECO:0000256" key="1">
    <source>
        <dbReference type="ARBA" id="ARBA00004496"/>
    </source>
</evidence>
<comment type="subcellular location">
    <subcellularLocation>
        <location evidence="1">Cytoplasm</location>
    </subcellularLocation>
</comment>
<dbReference type="GO" id="GO:0005737">
    <property type="term" value="C:cytoplasm"/>
    <property type="evidence" value="ECO:0007669"/>
    <property type="project" value="UniProtKB-SubCell"/>
</dbReference>
<dbReference type="OrthoDB" id="147332at2759"/>
<evidence type="ECO:0000256" key="7">
    <source>
        <dbReference type="ARBA" id="ARBA00023187"/>
    </source>
</evidence>
<proteinExistence type="inferred from homology"/>
<dbReference type="GO" id="GO:0031122">
    <property type="term" value="P:cytoplasmic microtubule organization"/>
    <property type="evidence" value="ECO:0007669"/>
    <property type="project" value="TreeGrafter"/>
</dbReference>
<evidence type="ECO:0000256" key="5">
    <source>
        <dbReference type="ARBA" id="ARBA00022664"/>
    </source>
</evidence>
<keyword evidence="5" id="KW-0507">mRNA processing</keyword>
<dbReference type="AlphaFoldDB" id="A0A4Z2HTS7"/>
<keyword evidence="7" id="KW-0508">mRNA splicing</keyword>
<dbReference type="Proteomes" id="UP000314294">
    <property type="component" value="Unassembled WGS sequence"/>
</dbReference>
<organism evidence="10 11">
    <name type="scientific">Liparis tanakae</name>
    <name type="common">Tanaka's snailfish</name>
    <dbReference type="NCBI Taxonomy" id="230148"/>
    <lineage>
        <taxon>Eukaryota</taxon>
        <taxon>Metazoa</taxon>
        <taxon>Chordata</taxon>
        <taxon>Craniata</taxon>
        <taxon>Vertebrata</taxon>
        <taxon>Euteleostomi</taxon>
        <taxon>Actinopterygii</taxon>
        <taxon>Neopterygii</taxon>
        <taxon>Teleostei</taxon>
        <taxon>Neoteleostei</taxon>
        <taxon>Acanthomorphata</taxon>
        <taxon>Eupercaria</taxon>
        <taxon>Perciformes</taxon>
        <taxon>Cottioidei</taxon>
        <taxon>Cottales</taxon>
        <taxon>Liparidae</taxon>
        <taxon>Liparis</taxon>
    </lineage>
</organism>
<dbReference type="GO" id="GO:0008017">
    <property type="term" value="F:microtubule binding"/>
    <property type="evidence" value="ECO:0007669"/>
    <property type="project" value="TreeGrafter"/>
</dbReference>
<dbReference type="PANTHER" id="PTHR11805:SF1">
    <property type="entry name" value="CYSTEINE-RICH PDZ-BINDING PROTEIN"/>
    <property type="match status" value="1"/>
</dbReference>
<dbReference type="InterPro" id="IPR019367">
    <property type="entry name" value="PDZ-binding_CRIPT"/>
</dbReference>
<gene>
    <name evidence="10" type="primary">cript</name>
    <name evidence="10" type="ORF">EYF80_021315</name>
</gene>
<comment type="caution">
    <text evidence="10">The sequence shown here is derived from an EMBL/GenBank/DDBJ whole genome shotgun (WGS) entry which is preliminary data.</text>
</comment>
<keyword evidence="4" id="KW-0963">Cytoplasm</keyword>
<sequence>MVAPRLQDTGQTYKKGDKFHMSISISRYSLNQRSSVENNHSVEEKARQEEVQAGTKQPRQLQTEVGKDGEKKLGKVITPDTWKDGARNTTEGGGRKLNENKLLTSKKARFDPYSKTGFATCRICKSSVHQSGSHYCQGCAYKKGICAMCGRKVLDTKNYKQTSPLVRNCMALAARSGVRSSPWRLVSSPSSRRMLV</sequence>
<evidence type="ECO:0000313" key="11">
    <source>
        <dbReference type="Proteomes" id="UP000314294"/>
    </source>
</evidence>
<feature type="region of interest" description="Disordered" evidence="9">
    <location>
        <begin position="31"/>
        <end position="69"/>
    </location>
</feature>
<dbReference type="GO" id="GO:0008380">
    <property type="term" value="P:RNA splicing"/>
    <property type="evidence" value="ECO:0007669"/>
    <property type="project" value="UniProtKB-KW"/>
</dbReference>
<protein>
    <recommendedName>
        <fullName evidence="3">Cysteine-rich PDZ-binding protein</fullName>
    </recommendedName>
    <alternativeName>
        <fullName evidence="8">Cysteine-rich interactor of PDZ three</fullName>
    </alternativeName>
</protein>
<evidence type="ECO:0000256" key="9">
    <source>
        <dbReference type="SAM" id="MobiDB-lite"/>
    </source>
</evidence>
<dbReference type="PANTHER" id="PTHR11805">
    <property type="entry name" value="CYSTEINE-RICH PDZ-BINDING PROTEIN"/>
    <property type="match status" value="1"/>
</dbReference>